<sequence length="153" mass="15676">MASFSSRMSSLSLWALVVCLFASGIGRVTGTYSLWSRSTSSYGKGSSSVSGGGGASCFGSDCNSETSSGAIAFSGGKTQFSAAGSRTHDGGSDGRSSSFARADTKNTGAKAESGPGDGSAGAYAFKRGRFRLRDRHESGSGSAYGFFRPHWWG</sequence>
<evidence type="ECO:0000256" key="1">
    <source>
        <dbReference type="SAM" id="MobiDB-lite"/>
    </source>
</evidence>
<organism evidence="3 4">
    <name type="scientific">Chloropicon primus</name>
    <dbReference type="NCBI Taxonomy" id="1764295"/>
    <lineage>
        <taxon>Eukaryota</taxon>
        <taxon>Viridiplantae</taxon>
        <taxon>Chlorophyta</taxon>
        <taxon>Chloropicophyceae</taxon>
        <taxon>Chloropicales</taxon>
        <taxon>Chloropicaceae</taxon>
        <taxon>Chloropicon</taxon>
    </lineage>
</organism>
<name>A0A5B8MVA3_9CHLO</name>
<feature type="chain" id="PRO_5023054176" evidence="2">
    <location>
        <begin position="31"/>
        <end position="153"/>
    </location>
</feature>
<evidence type="ECO:0000313" key="4">
    <source>
        <dbReference type="Proteomes" id="UP000316726"/>
    </source>
</evidence>
<evidence type="ECO:0000313" key="3">
    <source>
        <dbReference type="EMBL" id="QDZ24503.1"/>
    </source>
</evidence>
<evidence type="ECO:0000256" key="2">
    <source>
        <dbReference type="SAM" id="SignalP"/>
    </source>
</evidence>
<dbReference type="Proteomes" id="UP000316726">
    <property type="component" value="Chromosome 13"/>
</dbReference>
<dbReference type="EMBL" id="CP031046">
    <property type="protein sequence ID" value="QDZ24503.1"/>
    <property type="molecule type" value="Genomic_DNA"/>
</dbReference>
<reference evidence="3 4" key="1">
    <citation type="submission" date="2018-07" db="EMBL/GenBank/DDBJ databases">
        <title>The complete nuclear genome of the prasinophyte Chloropicon primus (CCMP1205).</title>
        <authorList>
            <person name="Pombert J.-F."/>
            <person name="Otis C."/>
            <person name="Turmel M."/>
            <person name="Lemieux C."/>
        </authorList>
    </citation>
    <scope>NUCLEOTIDE SEQUENCE [LARGE SCALE GENOMIC DNA]</scope>
    <source>
        <strain evidence="3 4">CCMP1205</strain>
    </source>
</reference>
<feature type="region of interest" description="Disordered" evidence="1">
    <location>
        <begin position="81"/>
        <end position="120"/>
    </location>
</feature>
<accession>A0A5B8MVA3</accession>
<feature type="signal peptide" evidence="2">
    <location>
        <begin position="1"/>
        <end position="30"/>
    </location>
</feature>
<protein>
    <submittedName>
        <fullName evidence="3">Uncharacterized protein</fullName>
    </submittedName>
</protein>
<dbReference type="AlphaFoldDB" id="A0A5B8MVA3"/>
<gene>
    <name evidence="3" type="ORF">A3770_13p70210</name>
</gene>
<keyword evidence="2" id="KW-0732">Signal</keyword>
<keyword evidence="4" id="KW-1185">Reference proteome</keyword>
<proteinExistence type="predicted"/>